<comment type="caution">
    <text evidence="4">The sequence shown here is derived from an EMBL/GenBank/DDBJ whole genome shotgun (WGS) entry which is preliminary data.</text>
</comment>
<feature type="chain" id="PRO_5045500366" description="DUF5776 domain-containing protein" evidence="2">
    <location>
        <begin position="26"/>
        <end position="606"/>
    </location>
</feature>
<evidence type="ECO:0000259" key="3">
    <source>
        <dbReference type="Pfam" id="PF19087"/>
    </source>
</evidence>
<dbReference type="InterPro" id="IPR044081">
    <property type="entry name" value="DUF5776"/>
</dbReference>
<evidence type="ECO:0000313" key="5">
    <source>
        <dbReference type="Proteomes" id="UP000707477"/>
    </source>
</evidence>
<evidence type="ECO:0000313" key="4">
    <source>
        <dbReference type="EMBL" id="NLR29095.1"/>
    </source>
</evidence>
<feature type="domain" description="DUF5776" evidence="3">
    <location>
        <begin position="461"/>
        <end position="527"/>
    </location>
</feature>
<dbReference type="Gene3D" id="3.80.10.10">
    <property type="entry name" value="Ribonuclease Inhibitor"/>
    <property type="match status" value="1"/>
</dbReference>
<keyword evidence="5" id="KW-1185">Reference proteome</keyword>
<dbReference type="InterPro" id="IPR032675">
    <property type="entry name" value="LRR_dom_sf"/>
</dbReference>
<feature type="compositionally biased region" description="Pro residues" evidence="1">
    <location>
        <begin position="354"/>
        <end position="370"/>
    </location>
</feature>
<dbReference type="Pfam" id="PF19087">
    <property type="entry name" value="DUF5776"/>
    <property type="match status" value="2"/>
</dbReference>
<accession>A0ABX1L241</accession>
<sequence length="606" mass="66485">MKRQIWLFVISCVLGICVTSPVATFHHTNHWQLPMIQLTARNAQADSLAPTHGTMADSDVTWTLKNGVLSLSGGTVTPYAASYSQVENGLLLYDLISSVSTDSSTYDALYTYFQDTITKVQLTGKLTLSNGTFSNVLANYFFAHLPNVTTFSGLDNLDVSGATTATDGLNYMFAYDTSLKTFTAPSLTDANSHPLAYMFAGDTALVNLDLSQLDNAHAGEVNNMFTGDDNLSVLNLSNWSTPSTTRYLFAGANLQNITLSKDMRLDNRSLLTNSMLTGPTADTNFTGNWQSVDDGTVDFINNDPLQGYKDYDPQGDVLSNLDLYTRYDGNTALTGNETYVWEPTESYRFTTPDPVIPNPTPTPTPAPTTPSEPDQATFSPFNVVATKKIGLYSTKNFSTASRLTWYVKKPQMKQPTFTVIGETKSTAGNARYHVRDLNSASPAYGQTGYITTNSAYVASPYYQSAPQRVTVINPKGLNSYPTAALSHTITHYRQGTQLTVKKVVTHNATTRFLLNDGTYISANKHLVTAGRQSVPPKVRAKTAVNRYATVNLTHKQQHYAAKNHHVFKVLGWDYSRGTSTTTPGTLRYRVSGGYITANPKFVTARY</sequence>
<name>A0ABX1L241_9LACO</name>
<dbReference type="RefSeq" id="WP_168849343.1">
    <property type="nucleotide sequence ID" value="NZ_JAAVSD010000005.1"/>
</dbReference>
<reference evidence="4 5" key="1">
    <citation type="submission" date="2020-03" db="EMBL/GenBank/DDBJ databases">
        <authorList>
            <person name="Zhang Z."/>
            <person name="Guo Z."/>
            <person name="Hou Q."/>
            <person name="Shen X."/>
        </authorList>
    </citation>
    <scope>NUCLEOTIDE SEQUENCE [LARGE SCALE GENOMIC DNA]</scope>
    <source>
        <strain evidence="4 5">HBUAS51329</strain>
    </source>
</reference>
<keyword evidence="2" id="KW-0732">Signal</keyword>
<organism evidence="4 5">
    <name type="scientific">Levilactobacillus tujiorum</name>
    <dbReference type="NCBI Taxonomy" id="2912243"/>
    <lineage>
        <taxon>Bacteria</taxon>
        <taxon>Bacillati</taxon>
        <taxon>Bacillota</taxon>
        <taxon>Bacilli</taxon>
        <taxon>Lactobacillales</taxon>
        <taxon>Lactobacillaceae</taxon>
        <taxon>Levilactobacillus</taxon>
    </lineage>
</organism>
<evidence type="ECO:0000256" key="2">
    <source>
        <dbReference type="SAM" id="SignalP"/>
    </source>
</evidence>
<feature type="domain" description="DUF5776" evidence="3">
    <location>
        <begin position="532"/>
        <end position="602"/>
    </location>
</feature>
<protein>
    <recommendedName>
        <fullName evidence="3">DUF5776 domain-containing protein</fullName>
    </recommendedName>
</protein>
<feature type="region of interest" description="Disordered" evidence="1">
    <location>
        <begin position="350"/>
        <end position="377"/>
    </location>
</feature>
<gene>
    <name evidence="4" type="ORF">HEQ44_02740</name>
</gene>
<feature type="signal peptide" evidence="2">
    <location>
        <begin position="1"/>
        <end position="25"/>
    </location>
</feature>
<dbReference type="EMBL" id="JAAVSD010000005">
    <property type="protein sequence ID" value="NLR29095.1"/>
    <property type="molecule type" value="Genomic_DNA"/>
</dbReference>
<proteinExistence type="predicted"/>
<dbReference type="Proteomes" id="UP000707477">
    <property type="component" value="Unassembled WGS sequence"/>
</dbReference>
<evidence type="ECO:0000256" key="1">
    <source>
        <dbReference type="SAM" id="MobiDB-lite"/>
    </source>
</evidence>